<keyword evidence="3" id="KW-1185">Reference proteome</keyword>
<proteinExistence type="predicted"/>
<dbReference type="Proteomes" id="UP001159364">
    <property type="component" value="Unassembled WGS sequence"/>
</dbReference>
<evidence type="ECO:0000313" key="3">
    <source>
        <dbReference type="Proteomes" id="UP001159364"/>
    </source>
</evidence>
<reference evidence="2 3" key="1">
    <citation type="submission" date="2021-09" db="EMBL/GenBank/DDBJ databases">
        <title>Genomic insights and catalytic innovation underlie evolution of tropane alkaloids biosynthesis.</title>
        <authorList>
            <person name="Wang Y.-J."/>
            <person name="Tian T."/>
            <person name="Huang J.-P."/>
            <person name="Huang S.-X."/>
        </authorList>
    </citation>
    <scope>NUCLEOTIDE SEQUENCE [LARGE SCALE GENOMIC DNA]</scope>
    <source>
        <strain evidence="2">KIB-2018</strain>
        <tissue evidence="2">Leaf</tissue>
    </source>
</reference>
<evidence type="ECO:0000313" key="2">
    <source>
        <dbReference type="EMBL" id="KAJ8747132.1"/>
    </source>
</evidence>
<dbReference type="EMBL" id="JAIWQS010000236">
    <property type="protein sequence ID" value="KAJ8747132.1"/>
    <property type="molecule type" value="Genomic_DNA"/>
</dbReference>
<protein>
    <submittedName>
        <fullName evidence="2">Uncharacterized protein</fullName>
    </submittedName>
</protein>
<name>A0AAV8S4M9_9ROSI</name>
<gene>
    <name evidence="2" type="ORF">K2173_001689</name>
</gene>
<feature type="compositionally biased region" description="Gly residues" evidence="1">
    <location>
        <begin position="53"/>
        <end position="63"/>
    </location>
</feature>
<evidence type="ECO:0000256" key="1">
    <source>
        <dbReference type="SAM" id="MobiDB-lite"/>
    </source>
</evidence>
<comment type="caution">
    <text evidence="2">The sequence shown here is derived from an EMBL/GenBank/DDBJ whole genome shotgun (WGS) entry which is preliminary data.</text>
</comment>
<feature type="region of interest" description="Disordered" evidence="1">
    <location>
        <begin position="46"/>
        <end position="68"/>
    </location>
</feature>
<organism evidence="2 3">
    <name type="scientific">Erythroxylum novogranatense</name>
    <dbReference type="NCBI Taxonomy" id="1862640"/>
    <lineage>
        <taxon>Eukaryota</taxon>
        <taxon>Viridiplantae</taxon>
        <taxon>Streptophyta</taxon>
        <taxon>Embryophyta</taxon>
        <taxon>Tracheophyta</taxon>
        <taxon>Spermatophyta</taxon>
        <taxon>Magnoliopsida</taxon>
        <taxon>eudicotyledons</taxon>
        <taxon>Gunneridae</taxon>
        <taxon>Pentapetalae</taxon>
        <taxon>rosids</taxon>
        <taxon>fabids</taxon>
        <taxon>Malpighiales</taxon>
        <taxon>Erythroxylaceae</taxon>
        <taxon>Erythroxylum</taxon>
    </lineage>
</organism>
<sequence>MATPLIDVTTGNTMGINRPLKLKMSFGAIVATGKMIGVNCLSNANQGGEKDGNSGGVNDVGGGDGEEQNREMDLEELYKVKGFLGFGFLEFLSTLVVEGQSHSLVINYNLVGSLGAMLRLTGFGWISRRSLV</sequence>
<dbReference type="AlphaFoldDB" id="A0AAV8S4M9"/>
<accession>A0AAV8S4M9</accession>